<gene>
    <name evidence="3" type="ORF">R3L15_12800</name>
    <name evidence="2" type="ORF">R3L16_08790</name>
</gene>
<evidence type="ECO:0000313" key="4">
    <source>
        <dbReference type="Proteomes" id="UP001368318"/>
    </source>
</evidence>
<name>A0AAU6P7B1_9FLAO</name>
<evidence type="ECO:0000256" key="1">
    <source>
        <dbReference type="SAM" id="Phobius"/>
    </source>
</evidence>
<dbReference type="RefSeq" id="WP_338732138.1">
    <property type="nucleotide sequence ID" value="NZ_CP136924.1"/>
</dbReference>
<keyword evidence="4" id="KW-1185">Reference proteome</keyword>
<dbReference type="EMBL" id="CP136925">
    <property type="protein sequence ID" value="WXA12992.1"/>
    <property type="molecule type" value="Genomic_DNA"/>
</dbReference>
<protein>
    <submittedName>
        <fullName evidence="3">Uncharacterized protein</fullName>
    </submittedName>
</protein>
<organism evidence="3">
    <name type="scientific">Mangrovimonas cancribranchiae</name>
    <dbReference type="NCBI Taxonomy" id="3080055"/>
    <lineage>
        <taxon>Bacteria</taxon>
        <taxon>Pseudomonadati</taxon>
        <taxon>Bacteroidota</taxon>
        <taxon>Flavobacteriia</taxon>
        <taxon>Flavobacteriales</taxon>
        <taxon>Flavobacteriaceae</taxon>
        <taxon>Mangrovimonas</taxon>
    </lineage>
</organism>
<keyword evidence="1" id="KW-0812">Transmembrane</keyword>
<dbReference type="KEGG" id="mcaa:R3L15_12800"/>
<dbReference type="EMBL" id="CP136924">
    <property type="protein sequence ID" value="WXA01848.1"/>
    <property type="molecule type" value="Genomic_DNA"/>
</dbReference>
<sequence length="326" mass="38723">MYFNSFQKGESFESYVLQTLFPEDQYTLIHRTNSFEQNQERFSENTLQPDFKFRCKQSGKEFFVEAKFRSDFNNHNKLEVLTLKQFERYKMFQEQEQCPVFIAVGYEGYANDPENLSLFPLNEFEYLNVYRSKLNEFAIKHEPISSNRLKLDGFSYQEKTEKKKGSKPPNTKVMAYLLATIVLLAIAFWGYSSINKRESSNNIENIETQLQGVIGNYYSILDQGELSKLPDYINPIVDKWYSKENLTLESIISQQKDYQKKYPTRTTKVLWDTFLVEHDDNDYITTYQLDYKLKPRGSQHFKNYKLKITSVWGSNFKLKSMFEDRL</sequence>
<keyword evidence="1" id="KW-0472">Membrane</keyword>
<dbReference type="AlphaFoldDB" id="A0AAU6P7B1"/>
<proteinExistence type="predicted"/>
<feature type="transmembrane region" description="Helical" evidence="1">
    <location>
        <begin position="173"/>
        <end position="191"/>
    </location>
</feature>
<dbReference type="Proteomes" id="UP001368318">
    <property type="component" value="Chromosome"/>
</dbReference>
<reference evidence="3 4" key="1">
    <citation type="submission" date="2023-10" db="EMBL/GenBank/DDBJ databases">
        <title>Culture-based analysis of two novel bacteria associated with mangrove crab gills.</title>
        <authorList>
            <person name="Yang X."/>
            <person name="Garuglieri E."/>
            <person name="Van Goethem M.W."/>
            <person name="Fusi M."/>
            <person name="Marasco R."/>
            <person name="Daffonchio D.G."/>
        </authorList>
    </citation>
    <scope>NUCLEOTIDE SEQUENCE</scope>
    <source>
        <strain evidence="3">UG2-1</strain>
        <strain evidence="2">UG2-2</strain>
        <strain evidence="4">UG2_2</strain>
    </source>
</reference>
<keyword evidence="1" id="KW-1133">Transmembrane helix</keyword>
<evidence type="ECO:0000313" key="3">
    <source>
        <dbReference type="EMBL" id="WXA12992.1"/>
    </source>
</evidence>
<accession>A0AAU6P7B1</accession>
<evidence type="ECO:0000313" key="2">
    <source>
        <dbReference type="EMBL" id="WXA01848.1"/>
    </source>
</evidence>